<protein>
    <submittedName>
        <fullName evidence="2">Uncharacterized protein</fullName>
    </submittedName>
</protein>
<keyword evidence="3" id="KW-1185">Reference proteome</keyword>
<feature type="signal peptide" evidence="1">
    <location>
        <begin position="1"/>
        <end position="25"/>
    </location>
</feature>
<name>A0ABV6YNW3_UNCEI</name>
<evidence type="ECO:0000313" key="3">
    <source>
        <dbReference type="Proteomes" id="UP001594288"/>
    </source>
</evidence>
<evidence type="ECO:0000256" key="1">
    <source>
        <dbReference type="SAM" id="SignalP"/>
    </source>
</evidence>
<feature type="chain" id="PRO_5045574765" evidence="1">
    <location>
        <begin position="26"/>
        <end position="1098"/>
    </location>
</feature>
<proteinExistence type="predicted"/>
<organism evidence="2 3">
    <name type="scientific">Eiseniibacteriota bacterium</name>
    <dbReference type="NCBI Taxonomy" id="2212470"/>
    <lineage>
        <taxon>Bacteria</taxon>
        <taxon>Candidatus Eiseniibacteriota</taxon>
    </lineage>
</organism>
<gene>
    <name evidence="2" type="ORF">ACFL2Z_01715</name>
</gene>
<accession>A0ABV6YNW3</accession>
<dbReference type="Proteomes" id="UP001594288">
    <property type="component" value="Unassembled WGS sequence"/>
</dbReference>
<evidence type="ECO:0000313" key="2">
    <source>
        <dbReference type="EMBL" id="MFC1799612.1"/>
    </source>
</evidence>
<sequence>MESRRLNRLAWAFALVLILPAALQAGTGGVSVTCAREEIFRAARTPMYTAHLAERLIVAASDTVYIGGDLAERGEGYWVDYSQGIVYIRGGISPGDSMLVRYSAFPVKLKPSYSLRSIDRERRSQVCAIEPAVVVSEERNDYDLTASGFKTISMETGSLKDVRINQSLNLNLGGKIGESVEIRGVLSDGDASFGGMTTTTKLKDMDRVFMEVRSNSGFARVGDIEIAEAPGQLLKLKRNMTGFMARASHGSKGLMLSGAASRSQYESVEIDGKEGISGPYVIIGRDGQRAGVVKGSERVWVDGQPMTRGVNADYTIDYNLSEIHFSPRHMIRNADRIVVDFEAHNYDDGRQFYFGKTDLAIGSRSALAVSFVNEGYSPVAGSPLSEGPNGTAILGSGGGEWVDGGEYVGVGKGAYLKIDLDTLAYYEFVGEGSGDYGVKFSQMGEGEGTYTQAYSEEHAQYVYIYTGQGDYVAMIRVSPKLTSRVVHLNANTRPVDWLDITSEVAQSRGHCRNTEGQWDLEQDQAYTVELKAASPLPTVGDRDLGTFDISAMRRSVGENYIGFDRMRRPDFLEVWAQEPENGFEESDQVGLGYSIGEALSTSIELGTLETPEGRSRRYSAVFDLGSEKMGLNAAAEQSNMAGDQAARGSERNSVGIRMPVKFVQLGIGRTYEARLRLRDSTSVKRTEYHSGLSMSGQYGKVDLAVSSGVEDRDLGGGWDDYAKILEGALRFESNMGKSFSVRGAFSRRNMDYAQVTGLSDRRTTGAELHMNLRDLMALSRVSVDYRLANTLSPVYGYKLVKSDFGGDYDSLGLYTPGTGDYVLSRFENGTEPVTSVRANVMVELGRKGRVLPGRSLSARTGIDIEGETSSAMIDKVALLSPSHVIDGPDVRLGRVNLVQEILFHASRSLSVSLTARGSRTLDSRAAERSERRTNGEVSAKVMSSALRGTSLGLEGRVASTRSQIQMSSVATDPVRNLWMARLNAERSIRSNLRSKIKLEILSQNETEPVSATIETRVSPGFTFFAGPLRWDGSLGLRKILKSTSTVTLSVPPRDSMDWDSRVNMRQGKYTSLSLQYSGRKLEGLPPVHNLRASLTATF</sequence>
<keyword evidence="1" id="KW-0732">Signal</keyword>
<dbReference type="EMBL" id="JBHPEI010000016">
    <property type="protein sequence ID" value="MFC1799612.1"/>
    <property type="molecule type" value="Genomic_DNA"/>
</dbReference>
<reference evidence="2 3" key="1">
    <citation type="submission" date="2024-09" db="EMBL/GenBank/DDBJ databases">
        <authorList>
            <person name="D'Angelo T."/>
        </authorList>
    </citation>
    <scope>NUCLEOTIDE SEQUENCE [LARGE SCALE GENOMIC DNA]</scope>
    <source>
        <strain evidence="2">SAG AM-311-F02</strain>
    </source>
</reference>
<comment type="caution">
    <text evidence="2">The sequence shown here is derived from an EMBL/GenBank/DDBJ whole genome shotgun (WGS) entry which is preliminary data.</text>
</comment>